<keyword evidence="2" id="KW-0560">Oxidoreductase</keyword>
<organism evidence="3 4">
    <name type="scientific">Agarivorans aestuarii</name>
    <dbReference type="NCBI Taxonomy" id="1563703"/>
    <lineage>
        <taxon>Bacteria</taxon>
        <taxon>Pseudomonadati</taxon>
        <taxon>Pseudomonadota</taxon>
        <taxon>Gammaproteobacteria</taxon>
        <taxon>Alteromonadales</taxon>
        <taxon>Alteromonadaceae</taxon>
        <taxon>Agarivorans</taxon>
    </lineage>
</organism>
<comment type="similarity">
    <text evidence="1">Belongs to the short-chain dehydrogenases/reductases (SDR) family.</text>
</comment>
<dbReference type="InterPro" id="IPR020904">
    <property type="entry name" value="Sc_DH/Rdtase_CS"/>
</dbReference>
<dbReference type="RefSeq" id="WP_329774716.1">
    <property type="nucleotide sequence ID" value="NZ_JAYDYW010000005.1"/>
</dbReference>
<dbReference type="Gene3D" id="3.40.50.720">
    <property type="entry name" value="NAD(P)-binding Rossmann-like Domain"/>
    <property type="match status" value="1"/>
</dbReference>
<dbReference type="PANTHER" id="PTHR43639">
    <property type="entry name" value="OXIDOREDUCTASE, SHORT-CHAIN DEHYDROGENASE/REDUCTASE FAMILY (AFU_ORTHOLOGUE AFUA_5G02870)"/>
    <property type="match status" value="1"/>
</dbReference>
<name>A0ABU7G1Y1_9ALTE</name>
<proteinExistence type="inferred from homology"/>
<dbReference type="InterPro" id="IPR002347">
    <property type="entry name" value="SDR_fam"/>
</dbReference>
<dbReference type="Pfam" id="PF13561">
    <property type="entry name" value="adh_short_C2"/>
    <property type="match status" value="1"/>
</dbReference>
<comment type="caution">
    <text evidence="3">The sequence shown here is derived from an EMBL/GenBank/DDBJ whole genome shotgun (WGS) entry which is preliminary data.</text>
</comment>
<evidence type="ECO:0000313" key="3">
    <source>
        <dbReference type="EMBL" id="MEE1673409.1"/>
    </source>
</evidence>
<dbReference type="PROSITE" id="PS00061">
    <property type="entry name" value="ADH_SHORT"/>
    <property type="match status" value="1"/>
</dbReference>
<dbReference type="InterPro" id="IPR036291">
    <property type="entry name" value="NAD(P)-bd_dom_sf"/>
</dbReference>
<gene>
    <name evidence="3" type="ORF">SNR37_002832</name>
</gene>
<reference evidence="3 4" key="2">
    <citation type="submission" date="2023-12" db="EMBL/GenBank/DDBJ databases">
        <authorList>
            <consortium name="Cladostephus spongiosus"/>
            <person name="Lorente B."/>
            <person name="Cabral C."/>
            <person name="Frias J."/>
            <person name="Faria J."/>
            <person name="Toubarro D."/>
        </authorList>
    </citation>
    <scope>NUCLEOTIDE SEQUENCE [LARGE SCALE GENOMIC DNA]</scope>
    <source>
        <strain evidence="3 4">ZMCS4</strain>
    </source>
</reference>
<sequence>MNKVALVTGSSRGIGAASALLLAQKGYAVCINYKQNQAAANTLLKQIHALGVPAIAYAADVSQEQQVDKLFTAIDQQLGPITALVNNAAILLPQSPLVNMNQDRINQLLTTNVTSAFLCCKYAIKRMGTSYGGAGGAIVNVSSAAARIGSPFEYIDYAASKGAIDTLTKGLSVELAEQKIRVNGVRPGFINTDMHADGGEPNRLERIRSSIPMQRGGQPDEVAEAICWLLSEQASYVTGSIVDVAGGR</sequence>
<dbReference type="CDD" id="cd05233">
    <property type="entry name" value="SDR_c"/>
    <property type="match status" value="1"/>
</dbReference>
<dbReference type="PRINTS" id="PR00080">
    <property type="entry name" value="SDRFAMILY"/>
</dbReference>
<dbReference type="PANTHER" id="PTHR43639:SF1">
    <property type="entry name" value="SHORT-CHAIN DEHYDROGENASE_REDUCTASE FAMILY PROTEIN"/>
    <property type="match status" value="1"/>
</dbReference>
<protein>
    <submittedName>
        <fullName evidence="3">SDR family oxidoreductase</fullName>
    </submittedName>
</protein>
<evidence type="ECO:0000256" key="2">
    <source>
        <dbReference type="ARBA" id="ARBA00023002"/>
    </source>
</evidence>
<dbReference type="SUPFAM" id="SSF51735">
    <property type="entry name" value="NAD(P)-binding Rossmann-fold domains"/>
    <property type="match status" value="1"/>
</dbReference>
<dbReference type="PRINTS" id="PR00081">
    <property type="entry name" value="GDHRDH"/>
</dbReference>
<dbReference type="EMBL" id="JAYDYW010000005">
    <property type="protein sequence ID" value="MEE1673409.1"/>
    <property type="molecule type" value="Genomic_DNA"/>
</dbReference>
<evidence type="ECO:0000256" key="1">
    <source>
        <dbReference type="ARBA" id="ARBA00006484"/>
    </source>
</evidence>
<dbReference type="Proteomes" id="UP001310248">
    <property type="component" value="Unassembled WGS sequence"/>
</dbReference>
<reference evidence="4" key="1">
    <citation type="submission" date="2023-07" db="EMBL/GenBank/DDBJ databases">
        <title>Draft genome sequence of Agarivorans aestuarii strain ZMCS4, a CAZymes producing bacteria isolated from the marine brown algae Clodostephus spongiosus.</title>
        <authorList>
            <person name="Lorente B."/>
            <person name="Cabral C."/>
            <person name="Frias J."/>
            <person name="Faria J."/>
            <person name="Toubarro D."/>
        </authorList>
    </citation>
    <scope>NUCLEOTIDE SEQUENCE [LARGE SCALE GENOMIC DNA]</scope>
    <source>
        <strain evidence="4">ZMCS4</strain>
    </source>
</reference>
<keyword evidence="4" id="KW-1185">Reference proteome</keyword>
<accession>A0ABU7G1Y1</accession>
<evidence type="ECO:0000313" key="4">
    <source>
        <dbReference type="Proteomes" id="UP001310248"/>
    </source>
</evidence>